<dbReference type="Ensembl" id="ENSOKIT00005076471.1">
    <property type="protein sequence ID" value="ENSOKIP00005071772.1"/>
    <property type="gene ID" value="ENSOKIG00005030940.1"/>
</dbReference>
<dbReference type="AlphaFoldDB" id="A0A8C7IEL6"/>
<sequence>MAEALCEPAVESEDQQRELSTEDAADTDAPVIIEQESITPADAQVFLDHTVKVTACENAMSPVIVVSEEKAIDVNPHTGPPLEVDSQECKAVPSEETMDVSSTIVTENERAENKGTTEPILVTSIQNLKVSVSDADKLEEPRDTVIIQKSGVISLLESSDEEDDNKDANPSRPQAAAAQSSAPDGLFVIDTRPGLQSDELYYEDEKEKEGDTAGDMEARSGRMKELSSRIDPGLRVKELGGLYINFDGSKSKTVSNSLKKLKEQNSQDELMKKSVIGPELEKKDAVPPYRESKQAVKLKRSSVIQGEVIFLLHLELKGDLKALTMRGAMDPKWFYKKNDRDGFPKYFQVIVESPVDFYHSCVLKKDRKRTMVVELFADAEFRQ</sequence>
<evidence type="ECO:0000259" key="4">
    <source>
        <dbReference type="Pfam" id="PF08698"/>
    </source>
</evidence>
<dbReference type="PANTHER" id="PTHR21686">
    <property type="entry name" value="DEOXYNUCLEOTIDYLTRANSFERASE TERMINAL-INTERACTING PROTEIN 2"/>
    <property type="match status" value="1"/>
</dbReference>
<dbReference type="InterPro" id="IPR039883">
    <property type="entry name" value="Fcf2/DNTTIP2"/>
</dbReference>
<dbReference type="PANTHER" id="PTHR21686:SF12">
    <property type="entry name" value="DEOXYNUCLEOTIDYLTRANSFERASE TERMINAL-INTERACTING PROTEIN 2"/>
    <property type="match status" value="1"/>
</dbReference>
<evidence type="ECO:0000256" key="3">
    <source>
        <dbReference type="SAM" id="MobiDB-lite"/>
    </source>
</evidence>
<feature type="compositionally biased region" description="Basic and acidic residues" evidence="3">
    <location>
        <begin position="203"/>
        <end position="226"/>
    </location>
</feature>
<reference evidence="5" key="1">
    <citation type="submission" date="2025-08" db="UniProtKB">
        <authorList>
            <consortium name="Ensembl"/>
        </authorList>
    </citation>
    <scope>IDENTIFICATION</scope>
</reference>
<organism evidence="5 6">
    <name type="scientific">Oncorhynchus kisutch</name>
    <name type="common">Coho salmon</name>
    <name type="synonym">Salmo kisutch</name>
    <dbReference type="NCBI Taxonomy" id="8019"/>
    <lineage>
        <taxon>Eukaryota</taxon>
        <taxon>Metazoa</taxon>
        <taxon>Chordata</taxon>
        <taxon>Craniata</taxon>
        <taxon>Vertebrata</taxon>
        <taxon>Euteleostomi</taxon>
        <taxon>Actinopterygii</taxon>
        <taxon>Neopterygii</taxon>
        <taxon>Teleostei</taxon>
        <taxon>Protacanthopterygii</taxon>
        <taxon>Salmoniformes</taxon>
        <taxon>Salmonidae</taxon>
        <taxon>Salmoninae</taxon>
        <taxon>Oncorhynchus</taxon>
    </lineage>
</organism>
<dbReference type="GO" id="GO:0005730">
    <property type="term" value="C:nucleolus"/>
    <property type="evidence" value="ECO:0007669"/>
    <property type="project" value="UniProtKB-SubCell"/>
</dbReference>
<keyword evidence="2" id="KW-0539">Nucleus</keyword>
<dbReference type="InterPro" id="IPR014810">
    <property type="entry name" value="Fcf2_C"/>
</dbReference>
<name>A0A8C7IEL6_ONCKI</name>
<proteinExistence type="predicted"/>
<feature type="compositionally biased region" description="Low complexity" evidence="3">
    <location>
        <begin position="173"/>
        <end position="183"/>
    </location>
</feature>
<feature type="region of interest" description="Disordered" evidence="3">
    <location>
        <begin position="202"/>
        <end position="226"/>
    </location>
</feature>
<evidence type="ECO:0000313" key="6">
    <source>
        <dbReference type="Proteomes" id="UP000694557"/>
    </source>
</evidence>
<protein>
    <recommendedName>
        <fullName evidence="4">Fcf2 pre-rRNA processing C-terminal domain-containing protein</fullName>
    </recommendedName>
</protein>
<dbReference type="GO" id="GO:0006396">
    <property type="term" value="P:RNA processing"/>
    <property type="evidence" value="ECO:0007669"/>
    <property type="project" value="TreeGrafter"/>
</dbReference>
<dbReference type="Pfam" id="PF08698">
    <property type="entry name" value="Fcf2"/>
    <property type="match status" value="1"/>
</dbReference>
<dbReference type="GeneTree" id="ENSGT00510000048142"/>
<dbReference type="GO" id="GO:0003723">
    <property type="term" value="F:RNA binding"/>
    <property type="evidence" value="ECO:0007669"/>
    <property type="project" value="TreeGrafter"/>
</dbReference>
<evidence type="ECO:0000256" key="1">
    <source>
        <dbReference type="ARBA" id="ARBA00004604"/>
    </source>
</evidence>
<evidence type="ECO:0000313" key="5">
    <source>
        <dbReference type="Ensembl" id="ENSOKIP00005071772.1"/>
    </source>
</evidence>
<dbReference type="Proteomes" id="UP000694557">
    <property type="component" value="Unassembled WGS sequence"/>
</dbReference>
<accession>A0A8C7IEL6</accession>
<feature type="region of interest" description="Disordered" evidence="3">
    <location>
        <begin position="1"/>
        <end position="31"/>
    </location>
</feature>
<feature type="domain" description="Fcf2 pre-rRNA processing C-terminal" evidence="4">
    <location>
        <begin position="315"/>
        <end position="382"/>
    </location>
</feature>
<keyword evidence="6" id="KW-1185">Reference proteome</keyword>
<feature type="region of interest" description="Disordered" evidence="3">
    <location>
        <begin position="157"/>
        <end position="190"/>
    </location>
</feature>
<evidence type="ECO:0000256" key="2">
    <source>
        <dbReference type="ARBA" id="ARBA00023242"/>
    </source>
</evidence>
<comment type="subcellular location">
    <subcellularLocation>
        <location evidence="1">Nucleus</location>
        <location evidence="1">Nucleolus</location>
    </subcellularLocation>
</comment>
<reference evidence="5" key="2">
    <citation type="submission" date="2025-09" db="UniProtKB">
        <authorList>
            <consortium name="Ensembl"/>
        </authorList>
    </citation>
    <scope>IDENTIFICATION</scope>
</reference>